<dbReference type="Proteomes" id="UP000231086">
    <property type="component" value="Unassembled WGS sequence"/>
</dbReference>
<dbReference type="InterPro" id="IPR006140">
    <property type="entry name" value="D-isomer_DH_NAD-bd"/>
</dbReference>
<protein>
    <submittedName>
        <fullName evidence="7">D-glycerate dehydrogenase</fullName>
    </submittedName>
</protein>
<dbReference type="Pfam" id="PF00389">
    <property type="entry name" value="2-Hacid_dh"/>
    <property type="match status" value="1"/>
</dbReference>
<keyword evidence="3" id="KW-0520">NAD</keyword>
<dbReference type="PROSITE" id="PS00065">
    <property type="entry name" value="D_2_HYDROXYACID_DH_1"/>
    <property type="match status" value="1"/>
</dbReference>
<feature type="domain" description="D-isomer specific 2-hydroxyacid dehydrogenase NAD-binding" evidence="6">
    <location>
        <begin position="109"/>
        <end position="287"/>
    </location>
</feature>
<evidence type="ECO:0000259" key="5">
    <source>
        <dbReference type="Pfam" id="PF00389"/>
    </source>
</evidence>
<dbReference type="SUPFAM" id="SSF52283">
    <property type="entry name" value="Formate/glycerate dehydrogenase catalytic domain-like"/>
    <property type="match status" value="1"/>
</dbReference>
<dbReference type="FunFam" id="3.40.50.720:FF:000203">
    <property type="entry name" value="D-3-phosphoglycerate dehydrogenase (SerA)"/>
    <property type="match status" value="1"/>
</dbReference>
<dbReference type="PROSITE" id="PS00671">
    <property type="entry name" value="D_2_HYDROXYACID_DH_3"/>
    <property type="match status" value="1"/>
</dbReference>
<accession>A0A2M8KIB0</accession>
<reference evidence="8" key="1">
    <citation type="submission" date="2017-09" db="EMBL/GenBank/DDBJ databases">
        <title>Depth-based differentiation of microbial function through sediment-hosted aquifers and enrichment of novel symbionts in the deep terrestrial subsurface.</title>
        <authorList>
            <person name="Probst A.J."/>
            <person name="Ladd B."/>
            <person name="Jarett J.K."/>
            <person name="Geller-Mcgrath D.E."/>
            <person name="Sieber C.M.K."/>
            <person name="Emerson J.B."/>
            <person name="Anantharaman K."/>
            <person name="Thomas B.C."/>
            <person name="Malmstrom R."/>
            <person name="Stieglmeier M."/>
            <person name="Klingl A."/>
            <person name="Woyke T."/>
            <person name="Ryan C.M."/>
            <person name="Banfield J.F."/>
        </authorList>
    </citation>
    <scope>NUCLEOTIDE SEQUENCE [LARGE SCALE GENOMIC DNA]</scope>
</reference>
<dbReference type="InterPro" id="IPR036291">
    <property type="entry name" value="NAD(P)-bd_dom_sf"/>
</dbReference>
<keyword evidence="2 4" id="KW-0560">Oxidoreductase</keyword>
<dbReference type="Pfam" id="PF02826">
    <property type="entry name" value="2-Hacid_dh_C"/>
    <property type="match status" value="1"/>
</dbReference>
<evidence type="ECO:0000256" key="3">
    <source>
        <dbReference type="ARBA" id="ARBA00023027"/>
    </source>
</evidence>
<evidence type="ECO:0000256" key="4">
    <source>
        <dbReference type="RuleBase" id="RU003719"/>
    </source>
</evidence>
<sequence length="319" mass="34064">MKVFITRQIPERGITMLKKAGYEVAVSGKDGVLTPAELKEGVKGADAVLCLLTDKIDEAVLQAAGDQLKIVANYAVGYNNLDVAAGKKRNVVMTNTPGVLTETVAEYALAAIMALTKNIVPADKFTRGGRYQGWAPLLFLGSDLGGKTLGVVGLGRIGSVLAQKAYAGLGMKIVYYDVQKNEELEKKTNAQFMELDDLLGAADVVSIHVPLLDSTHHLINAAKLALMKQSAYLVNTSRGPVVDEAALVEVLKNKKIAGAFLDVFEDEPALKPGLVELENVVLTPHIASATRETRSKMSEIAAQNIIAVLSGQEAPNRIN</sequence>
<evidence type="ECO:0000313" key="8">
    <source>
        <dbReference type="Proteomes" id="UP000231086"/>
    </source>
</evidence>
<dbReference type="Gene3D" id="3.40.50.720">
    <property type="entry name" value="NAD(P)-binding Rossmann-like Domain"/>
    <property type="match status" value="2"/>
</dbReference>
<dbReference type="InterPro" id="IPR006139">
    <property type="entry name" value="D-isomer_2_OHA_DH_cat_dom"/>
</dbReference>
<dbReference type="PROSITE" id="PS00670">
    <property type="entry name" value="D_2_HYDROXYACID_DH_2"/>
    <property type="match status" value="1"/>
</dbReference>
<dbReference type="GO" id="GO:0030267">
    <property type="term" value="F:glyoxylate reductase (NADPH) activity"/>
    <property type="evidence" value="ECO:0007669"/>
    <property type="project" value="TreeGrafter"/>
</dbReference>
<evidence type="ECO:0000259" key="6">
    <source>
        <dbReference type="Pfam" id="PF02826"/>
    </source>
</evidence>
<dbReference type="GO" id="GO:0051287">
    <property type="term" value="F:NAD binding"/>
    <property type="evidence" value="ECO:0007669"/>
    <property type="project" value="InterPro"/>
</dbReference>
<evidence type="ECO:0000313" key="7">
    <source>
        <dbReference type="EMBL" id="PJE59659.1"/>
    </source>
</evidence>
<comment type="similarity">
    <text evidence="1 4">Belongs to the D-isomer specific 2-hydroxyacid dehydrogenase family.</text>
</comment>
<organism evidence="7 8">
    <name type="scientific">Candidatus Portnoybacteria bacterium CG10_big_fil_rev_8_21_14_0_10_44_7</name>
    <dbReference type="NCBI Taxonomy" id="1974816"/>
    <lineage>
        <taxon>Bacteria</taxon>
        <taxon>Candidatus Portnoyibacteriota</taxon>
    </lineage>
</organism>
<dbReference type="InterPro" id="IPR050223">
    <property type="entry name" value="D-isomer_2-hydroxyacid_DH"/>
</dbReference>
<evidence type="ECO:0000256" key="2">
    <source>
        <dbReference type="ARBA" id="ARBA00023002"/>
    </source>
</evidence>
<dbReference type="PANTHER" id="PTHR10996">
    <property type="entry name" value="2-HYDROXYACID DEHYDROGENASE-RELATED"/>
    <property type="match status" value="1"/>
</dbReference>
<comment type="caution">
    <text evidence="7">The sequence shown here is derived from an EMBL/GenBank/DDBJ whole genome shotgun (WGS) entry which is preliminary data.</text>
</comment>
<dbReference type="PANTHER" id="PTHR10996:SF178">
    <property type="entry name" value="2-HYDROXYACID DEHYDROGENASE YGL185C-RELATED"/>
    <property type="match status" value="1"/>
</dbReference>
<dbReference type="EMBL" id="PFEA01000047">
    <property type="protein sequence ID" value="PJE59659.1"/>
    <property type="molecule type" value="Genomic_DNA"/>
</dbReference>
<proteinExistence type="inferred from homology"/>
<dbReference type="InterPro" id="IPR029752">
    <property type="entry name" value="D-isomer_DH_CS1"/>
</dbReference>
<dbReference type="AlphaFoldDB" id="A0A2M8KIB0"/>
<name>A0A2M8KIB0_9BACT</name>
<dbReference type="CDD" id="cd05301">
    <property type="entry name" value="GDH"/>
    <property type="match status" value="1"/>
</dbReference>
<dbReference type="SUPFAM" id="SSF51735">
    <property type="entry name" value="NAD(P)-binding Rossmann-fold domains"/>
    <property type="match status" value="1"/>
</dbReference>
<dbReference type="GO" id="GO:0016618">
    <property type="term" value="F:hydroxypyruvate reductase [NAD(P)H] activity"/>
    <property type="evidence" value="ECO:0007669"/>
    <property type="project" value="TreeGrafter"/>
</dbReference>
<evidence type="ECO:0000256" key="1">
    <source>
        <dbReference type="ARBA" id="ARBA00005854"/>
    </source>
</evidence>
<dbReference type="InterPro" id="IPR029753">
    <property type="entry name" value="D-isomer_DH_CS"/>
</dbReference>
<dbReference type="GO" id="GO:0005829">
    <property type="term" value="C:cytosol"/>
    <property type="evidence" value="ECO:0007669"/>
    <property type="project" value="TreeGrafter"/>
</dbReference>
<feature type="domain" description="D-isomer specific 2-hydroxyacid dehydrogenase catalytic" evidence="5">
    <location>
        <begin position="3"/>
        <end position="319"/>
    </location>
</feature>
<gene>
    <name evidence="7" type="ORF">COU85_02490</name>
</gene>